<dbReference type="GO" id="GO:0016020">
    <property type="term" value="C:membrane"/>
    <property type="evidence" value="ECO:0007669"/>
    <property type="project" value="UniProtKB-SubCell"/>
</dbReference>
<feature type="transmembrane region" description="Helical" evidence="4">
    <location>
        <begin position="285"/>
        <end position="306"/>
    </location>
</feature>
<comment type="similarity">
    <text evidence="2">Belongs to the major facilitator superfamily. Monocarboxylate porter (TC 2.A.1.13) family.</text>
</comment>
<feature type="compositionally biased region" description="Polar residues" evidence="3">
    <location>
        <begin position="1"/>
        <end position="13"/>
    </location>
</feature>
<evidence type="ECO:0000256" key="2">
    <source>
        <dbReference type="ARBA" id="ARBA00006727"/>
    </source>
</evidence>
<feature type="transmembrane region" description="Helical" evidence="4">
    <location>
        <begin position="90"/>
        <end position="110"/>
    </location>
</feature>
<comment type="caution">
    <text evidence="5">The sequence shown here is derived from an EMBL/GenBank/DDBJ whole genome shotgun (WGS) entry which is preliminary data.</text>
</comment>
<comment type="subcellular location">
    <subcellularLocation>
        <location evidence="1">Membrane</location>
        <topology evidence="1">Multi-pass membrane protein</topology>
    </subcellularLocation>
</comment>
<keyword evidence="4" id="KW-0812">Transmembrane</keyword>
<evidence type="ECO:0000256" key="4">
    <source>
        <dbReference type="SAM" id="Phobius"/>
    </source>
</evidence>
<keyword evidence="4" id="KW-0472">Membrane</keyword>
<dbReference type="EMBL" id="NAJL01000020">
    <property type="protein sequence ID" value="TKA27905.1"/>
    <property type="molecule type" value="Genomic_DNA"/>
</dbReference>
<feature type="transmembrane region" description="Helical" evidence="4">
    <location>
        <begin position="236"/>
        <end position="255"/>
    </location>
</feature>
<dbReference type="InterPro" id="IPR036259">
    <property type="entry name" value="MFS_trans_sf"/>
</dbReference>
<organism evidence="5 6">
    <name type="scientific">Salinomyces thailandicus</name>
    <dbReference type="NCBI Taxonomy" id="706561"/>
    <lineage>
        <taxon>Eukaryota</taxon>
        <taxon>Fungi</taxon>
        <taxon>Dikarya</taxon>
        <taxon>Ascomycota</taxon>
        <taxon>Pezizomycotina</taxon>
        <taxon>Dothideomycetes</taxon>
        <taxon>Dothideomycetidae</taxon>
        <taxon>Mycosphaerellales</taxon>
        <taxon>Teratosphaeriaceae</taxon>
        <taxon>Salinomyces</taxon>
    </lineage>
</organism>
<protein>
    <recommendedName>
        <fullName evidence="7">MFS general substrate transporter</fullName>
    </recommendedName>
</protein>
<dbReference type="InterPro" id="IPR011701">
    <property type="entry name" value="MFS"/>
</dbReference>
<dbReference type="Pfam" id="PF07690">
    <property type="entry name" value="MFS_1"/>
    <property type="match status" value="1"/>
</dbReference>
<keyword evidence="6" id="KW-1185">Reference proteome</keyword>
<name>A0A4U0U1C6_9PEZI</name>
<feature type="transmembrane region" description="Helical" evidence="4">
    <location>
        <begin position="471"/>
        <end position="489"/>
    </location>
</feature>
<evidence type="ECO:0000313" key="5">
    <source>
        <dbReference type="EMBL" id="TKA27905.1"/>
    </source>
</evidence>
<dbReference type="OrthoDB" id="6509908at2759"/>
<dbReference type="PANTHER" id="PTHR11360:SF234">
    <property type="entry name" value="MFS-TYPE TRANSPORTER DBAD-RELATED"/>
    <property type="match status" value="1"/>
</dbReference>
<dbReference type="AlphaFoldDB" id="A0A4U0U1C6"/>
<gene>
    <name evidence="5" type="ORF">B0A50_03970</name>
</gene>
<feature type="transmembrane region" description="Helical" evidence="4">
    <location>
        <begin position="435"/>
        <end position="459"/>
    </location>
</feature>
<reference evidence="5 6" key="1">
    <citation type="submission" date="2017-03" db="EMBL/GenBank/DDBJ databases">
        <title>Genomes of endolithic fungi from Antarctica.</title>
        <authorList>
            <person name="Coleine C."/>
            <person name="Masonjones S."/>
            <person name="Stajich J.E."/>
        </authorList>
    </citation>
    <scope>NUCLEOTIDE SEQUENCE [LARGE SCALE GENOMIC DNA]</scope>
    <source>
        <strain evidence="5 6">CCFEE 6315</strain>
    </source>
</reference>
<dbReference type="GO" id="GO:0022857">
    <property type="term" value="F:transmembrane transporter activity"/>
    <property type="evidence" value="ECO:0007669"/>
    <property type="project" value="InterPro"/>
</dbReference>
<dbReference type="Gene3D" id="1.20.1250.20">
    <property type="entry name" value="MFS general substrate transporter like domains"/>
    <property type="match status" value="1"/>
</dbReference>
<feature type="transmembrane region" description="Helical" evidence="4">
    <location>
        <begin position="369"/>
        <end position="390"/>
    </location>
</feature>
<feature type="transmembrane region" description="Helical" evidence="4">
    <location>
        <begin position="131"/>
        <end position="151"/>
    </location>
</feature>
<sequence length="534" mass="56725">MATHTSTPNTAAQSGVGGIGGGVSFAPQYSSEMSSPDRTPSVSKPHSVDDNNERPPIPPMMRRDSLGSLSVAAEPQAWTESDEPTWPKGWRPYACLLGGFLLMFNSWGIVNAYGTYASFYMQHLLPGRDVLLLNLVGSTQSAVVLFLSAIVGRFLDAGHIRELLVIGSVLLAIGSFLLSVVNGQGRFQEGNYVVATWFKKKKGFAIGIVASGASIAGLIYPVMLKFLITETGFNNAQRYVATLTTVTAVLAILIARPNPEHQLRKPEKWTFGVFVDTHAFKSAPFCWMTAAICFLFFGFYAVFFNLEEWAARAGLGYRDDTPSGFKIGLGSNEVHHDAIRTFYLLAIMNGASTVGRLSSSYLCDHFGALNVHAAVTFLSSLLVLCLWTLAETVPAAIAFVVTFGVFSGAVIGLPPASMAYLLGPDPAAQAKLGQWTGMMYSAAGIFALTGPVIAGHLISTYGNNYLTVQCWSGACMVLSAACMGVAIFYRRRASVIVGNGGGGGARGLRGSVDSEATAVTGRTGGTAGEKVEVV</sequence>
<evidence type="ECO:0000313" key="6">
    <source>
        <dbReference type="Proteomes" id="UP000308549"/>
    </source>
</evidence>
<dbReference type="Proteomes" id="UP000308549">
    <property type="component" value="Unassembled WGS sequence"/>
</dbReference>
<evidence type="ECO:0000256" key="1">
    <source>
        <dbReference type="ARBA" id="ARBA00004141"/>
    </source>
</evidence>
<evidence type="ECO:0000256" key="3">
    <source>
        <dbReference type="SAM" id="MobiDB-lite"/>
    </source>
</evidence>
<evidence type="ECO:0008006" key="7">
    <source>
        <dbReference type="Google" id="ProtNLM"/>
    </source>
</evidence>
<dbReference type="SUPFAM" id="SSF103473">
    <property type="entry name" value="MFS general substrate transporter"/>
    <property type="match status" value="1"/>
</dbReference>
<accession>A0A4U0U1C6</accession>
<feature type="transmembrane region" description="Helical" evidence="4">
    <location>
        <begin position="396"/>
        <end position="423"/>
    </location>
</feature>
<feature type="transmembrane region" description="Helical" evidence="4">
    <location>
        <begin position="163"/>
        <end position="183"/>
    </location>
</feature>
<feature type="compositionally biased region" description="Polar residues" evidence="3">
    <location>
        <begin position="27"/>
        <end position="44"/>
    </location>
</feature>
<proteinExistence type="inferred from homology"/>
<dbReference type="InterPro" id="IPR050327">
    <property type="entry name" value="Proton-linked_MCT"/>
</dbReference>
<keyword evidence="4" id="KW-1133">Transmembrane helix</keyword>
<feature type="transmembrane region" description="Helical" evidence="4">
    <location>
        <begin position="204"/>
        <end position="224"/>
    </location>
</feature>
<dbReference type="PANTHER" id="PTHR11360">
    <property type="entry name" value="MONOCARBOXYLATE TRANSPORTER"/>
    <property type="match status" value="1"/>
</dbReference>
<feature type="region of interest" description="Disordered" evidence="3">
    <location>
        <begin position="1"/>
        <end position="64"/>
    </location>
</feature>